<evidence type="ECO:0000256" key="1">
    <source>
        <dbReference type="SAM" id="SignalP"/>
    </source>
</evidence>
<keyword evidence="1" id="KW-0732">Signal</keyword>
<evidence type="ECO:0000313" key="3">
    <source>
        <dbReference type="Proteomes" id="UP000233256"/>
    </source>
</evidence>
<feature type="chain" id="PRO_5014949351" description="Peptidase C11" evidence="1">
    <location>
        <begin position="25"/>
        <end position="728"/>
    </location>
</feature>
<dbReference type="Gene3D" id="3.40.50.11970">
    <property type="match status" value="1"/>
</dbReference>
<organism evidence="2 3">
    <name type="scientific">Candidatus Wallbacteria bacterium HGW-Wallbacteria-1</name>
    <dbReference type="NCBI Taxonomy" id="2013854"/>
    <lineage>
        <taxon>Bacteria</taxon>
        <taxon>Candidatus Walliibacteriota</taxon>
    </lineage>
</organism>
<dbReference type="InterPro" id="IPR005077">
    <property type="entry name" value="Peptidase_C11"/>
</dbReference>
<accession>A0A2N1PIC2</accession>
<sequence length="728" mass="80084">MKKTVVFLLALTMLAGLFSTPSQAAPKAADSKAAASKATATEAEWTVFVYLAADNNLCEAGYQNIFEMSKVGSTRDLNIVCLFDDDKKDQSWFVKVDKNEDAASGKLKFKEWNLFQDKAIKAKAIPEVNSGDPSVLYSFLKKGMQLFPARKYFLLFWNHGSGFYTVGDAHAAENGGFDADSDKAVTTGKFSAQRLQFIEAIKELDSIAYDDNSAGDSLTQIELKAVFEQLRKDTGRGFDIIGFDACLMNNVEVVSQLSPYAKVVIGSEESEPGAGWSYEGFLRPMAENPAISLEELSSALCKSYVKKSASGIMNKVRFLMSPMPITLAATDTVQMSSLEKAIDTLAGELIRYINQDGRKAVLELTESQAKSLKFSYAFYVDLGDLCRKIRSNVSDRAVKQAAGNVMKALDGGLFGNGAVATNETAGTKSAHGLSIFFPSHDVPKSALALYKLLDFSGRNRWDEMIDTLMSRIPSVQIGDITGLKAEEQPDGKFRAEVELISETRGLGSFDVTVSVEQFEGSMLMKLMQRLQLKKLDFEKNPMKTSIESNVRSMVDFVPAMSGKFVKWLGKNRDKLGSLTVKMTVALDNGYVLAQVPVRYSTMVGINAILTDKFAREFFGMIFGKLAEANIDPTNPAFPQAMASVYGQVRQPVLELIFPKSNGFEKDSLTNFLAYLNGAARGDKVQDTLHSMFRDDVVKILGEVKMTVEKAEDRALLEGFAARFGEIRF</sequence>
<evidence type="ECO:0008006" key="4">
    <source>
        <dbReference type="Google" id="ProtNLM"/>
    </source>
</evidence>
<dbReference type="PANTHER" id="PTHR37835">
    <property type="entry name" value="ALPHA-CLOSTRIPAIN"/>
    <property type="match status" value="1"/>
</dbReference>
<dbReference type="Pfam" id="PF03415">
    <property type="entry name" value="Peptidase_C11"/>
    <property type="match status" value="2"/>
</dbReference>
<reference evidence="2 3" key="1">
    <citation type="journal article" date="2017" name="ISME J.">
        <title>Potential for microbial H2 and metal transformations associated with novel bacteria and archaea in deep terrestrial subsurface sediments.</title>
        <authorList>
            <person name="Hernsdorf A.W."/>
            <person name="Amano Y."/>
            <person name="Miyakawa K."/>
            <person name="Ise K."/>
            <person name="Suzuki Y."/>
            <person name="Anantharaman K."/>
            <person name="Probst A."/>
            <person name="Burstein D."/>
            <person name="Thomas B.C."/>
            <person name="Banfield J.F."/>
        </authorList>
    </citation>
    <scope>NUCLEOTIDE SEQUENCE [LARGE SCALE GENOMIC DNA]</scope>
    <source>
        <strain evidence="2">HGW-Wallbacteria-1</strain>
    </source>
</reference>
<dbReference type="PANTHER" id="PTHR37835:SF1">
    <property type="entry name" value="ALPHA-CLOSTRIPAIN"/>
    <property type="match status" value="1"/>
</dbReference>
<protein>
    <recommendedName>
        <fullName evidence="4">Peptidase C11</fullName>
    </recommendedName>
</protein>
<dbReference type="AlphaFoldDB" id="A0A2N1PIC2"/>
<name>A0A2N1PIC2_9BACT</name>
<evidence type="ECO:0000313" key="2">
    <source>
        <dbReference type="EMBL" id="PKK88091.1"/>
    </source>
</evidence>
<feature type="signal peptide" evidence="1">
    <location>
        <begin position="1"/>
        <end position="24"/>
    </location>
</feature>
<gene>
    <name evidence="2" type="ORF">CVV64_20310</name>
</gene>
<dbReference type="EMBL" id="PGXC01000067">
    <property type="protein sequence ID" value="PKK88091.1"/>
    <property type="molecule type" value="Genomic_DNA"/>
</dbReference>
<comment type="caution">
    <text evidence="2">The sequence shown here is derived from an EMBL/GenBank/DDBJ whole genome shotgun (WGS) entry which is preliminary data.</text>
</comment>
<proteinExistence type="predicted"/>
<dbReference type="Proteomes" id="UP000233256">
    <property type="component" value="Unassembled WGS sequence"/>
</dbReference>